<dbReference type="SUPFAM" id="SSF52743">
    <property type="entry name" value="Subtilisin-like"/>
    <property type="match status" value="1"/>
</dbReference>
<dbReference type="AlphaFoldDB" id="A0A0S8FXE7"/>
<dbReference type="Pfam" id="PF00082">
    <property type="entry name" value="Peptidase_S8"/>
    <property type="match status" value="1"/>
</dbReference>
<dbReference type="PANTHER" id="PTHR43806">
    <property type="entry name" value="PEPTIDASE S8"/>
    <property type="match status" value="1"/>
</dbReference>
<evidence type="ECO:0000256" key="2">
    <source>
        <dbReference type="ARBA" id="ARBA00022670"/>
    </source>
</evidence>
<dbReference type="GO" id="GO:0006508">
    <property type="term" value="P:proteolysis"/>
    <property type="evidence" value="ECO:0007669"/>
    <property type="project" value="UniProtKB-KW"/>
</dbReference>
<dbReference type="GO" id="GO:0004252">
    <property type="term" value="F:serine-type endopeptidase activity"/>
    <property type="evidence" value="ECO:0007669"/>
    <property type="project" value="UniProtKB-UniRule"/>
</dbReference>
<evidence type="ECO:0000259" key="6">
    <source>
        <dbReference type="Pfam" id="PF00082"/>
    </source>
</evidence>
<protein>
    <recommendedName>
        <fullName evidence="6">Peptidase S8/S53 domain-containing protein</fullName>
    </recommendedName>
</protein>
<keyword evidence="3 5" id="KW-0378">Hydrolase</keyword>
<comment type="caution">
    <text evidence="7">The sequence shown here is derived from an EMBL/GenBank/DDBJ whole genome shotgun (WGS) entry which is preliminary data.</text>
</comment>
<comment type="similarity">
    <text evidence="1 5">Belongs to the peptidase S8 family.</text>
</comment>
<evidence type="ECO:0000313" key="8">
    <source>
        <dbReference type="Proteomes" id="UP000051373"/>
    </source>
</evidence>
<evidence type="ECO:0000256" key="1">
    <source>
        <dbReference type="ARBA" id="ARBA00011073"/>
    </source>
</evidence>
<dbReference type="STRING" id="1703779.AMJ83_02215"/>
<feature type="domain" description="Peptidase S8/S53" evidence="6">
    <location>
        <begin position="260"/>
        <end position="598"/>
    </location>
</feature>
<evidence type="ECO:0000256" key="3">
    <source>
        <dbReference type="ARBA" id="ARBA00022801"/>
    </source>
</evidence>
<dbReference type="InterPro" id="IPR050131">
    <property type="entry name" value="Peptidase_S8_subtilisin-like"/>
</dbReference>
<evidence type="ECO:0000256" key="4">
    <source>
        <dbReference type="ARBA" id="ARBA00022825"/>
    </source>
</evidence>
<dbReference type="Gene3D" id="3.40.50.200">
    <property type="entry name" value="Peptidase S8/S53 domain"/>
    <property type="match status" value="1"/>
</dbReference>
<accession>A0A0S8FXE7</accession>
<name>A0A0S8FXE7_UNCW3</name>
<gene>
    <name evidence="7" type="ORF">AMJ83_02215</name>
</gene>
<proteinExistence type="inferred from homology"/>
<dbReference type="Proteomes" id="UP000051373">
    <property type="component" value="Unassembled WGS sequence"/>
</dbReference>
<evidence type="ECO:0000313" key="7">
    <source>
        <dbReference type="EMBL" id="KPK64539.1"/>
    </source>
</evidence>
<dbReference type="EMBL" id="LJUJ01000002">
    <property type="protein sequence ID" value="KPK64539.1"/>
    <property type="molecule type" value="Genomic_DNA"/>
</dbReference>
<organism evidence="7 8">
    <name type="scientific">candidate division WOR_3 bacterium SM23_42</name>
    <dbReference type="NCBI Taxonomy" id="1703779"/>
    <lineage>
        <taxon>Bacteria</taxon>
        <taxon>Bacteria division WOR-3</taxon>
    </lineage>
</organism>
<feature type="active site" description="Charge relay system" evidence="5">
    <location>
        <position position="377"/>
    </location>
</feature>
<feature type="active site" description="Charge relay system" evidence="5">
    <location>
        <position position="564"/>
    </location>
</feature>
<keyword evidence="2 5" id="KW-0645">Protease</keyword>
<dbReference type="PANTHER" id="PTHR43806:SF11">
    <property type="entry name" value="CEREVISIN-RELATED"/>
    <property type="match status" value="1"/>
</dbReference>
<dbReference type="InterPro" id="IPR000209">
    <property type="entry name" value="Peptidase_S8/S53_dom"/>
</dbReference>
<dbReference type="InterPro" id="IPR036852">
    <property type="entry name" value="Peptidase_S8/S53_dom_sf"/>
</dbReference>
<feature type="active site" description="Charge relay system" evidence="5">
    <location>
        <position position="266"/>
    </location>
</feature>
<dbReference type="PATRIC" id="fig|1703779.3.peg.2007"/>
<evidence type="ECO:0000256" key="5">
    <source>
        <dbReference type="PROSITE-ProRule" id="PRU01240"/>
    </source>
</evidence>
<reference evidence="7 8" key="1">
    <citation type="journal article" date="2015" name="Microbiome">
        <title>Genomic resolution of linkages in carbon, nitrogen, and sulfur cycling among widespread estuary sediment bacteria.</title>
        <authorList>
            <person name="Baker B.J."/>
            <person name="Lazar C.S."/>
            <person name="Teske A.P."/>
            <person name="Dick G.J."/>
        </authorList>
    </citation>
    <scope>NUCLEOTIDE SEQUENCE [LARGE SCALE GENOMIC DNA]</scope>
    <source>
        <strain evidence="7">SM23_42</strain>
    </source>
</reference>
<sequence>MKKLVIFFSCVACVLLPVDVHGQQQEKKKIEKIDDLPRHTYKVSGTLTELITDENVFGPFAAEVRANIEKDLETYEITDKTTLKDFYGVFVNLDMLAGNYDAALEGVVLIRELEDKPTDKLTTNLIEESIIRARIDVETKTADQRSFVQYLTDAVGALSWEVVQDRIEAMKGDLDMFSRNILLGMIQSQYEPGVEQSHQISNEIAFELINARYLIEMVLPLKEQILEVFDAHITASSVVKVDIWEERSVNLFGVPNLTPVIVAVWDTGVDIDVFPDRLFVNTQERINGKDDDGNGYIDDVHGVAYTLDMDKTAEIIYPIAHPERLPEMKEMVKALNDIQAAMDTKEAAALKQRLAEMNPEDVKPLIEEVVEFALYIHGTYTAGLVVEDNPYARILVARLTDDCHMIPGPETIEKAKKRAKMCQEIIDYFKTNNVRVVNMSWTGTLRSRESNLEVNAIGADSEERAKLAREMFDIERNALFDAMKNAPEILFVTSAGNENDDIAFEDHYPNAFDLPNLLVVGAVDQAGDETSFTSFGATVDVYANGFEVESSIPGGEKLPASGTSASSPIAANLATKLLAVKPSLTPDEVIRLIKDGADPNENGRRLINPRRSVEMLGS</sequence>
<dbReference type="PROSITE" id="PS51892">
    <property type="entry name" value="SUBTILASE"/>
    <property type="match status" value="1"/>
</dbReference>
<keyword evidence="4 5" id="KW-0720">Serine protease</keyword>